<dbReference type="GeneID" id="98658367"/>
<keyword evidence="1" id="KW-1133">Transmembrane helix</keyword>
<dbReference type="AlphaFoldDB" id="A0A6N6NMR8"/>
<feature type="transmembrane region" description="Helical" evidence="1">
    <location>
        <begin position="53"/>
        <end position="74"/>
    </location>
</feature>
<feature type="transmembrane region" description="Helical" evidence="1">
    <location>
        <begin position="95"/>
        <end position="117"/>
    </location>
</feature>
<sequence>MPHIHKNRDGIATLPAGRILRIGKDFSCVFNAASLILVVFLHSYTWFRGMRQDVLAAGPLLLLLCLPAGLLLGLSSNSKRMRRLAEGIESKFVPFAWGFGAALFVAQLVIANGSWFLTDWDAGALVHGVVYGIQDNFEYFSTYPNQLFLTSLFEMIAHITPNATYEGVYFELVVGSCLFLSLSTVIVAFIARKLGGVRAALLAFFLDRAVRIFPVDARSVLRHLRHGCADNLASFFRLRAQSPASFGGVHLPLSARLLHQADKHSRLMRHSPSRGVLTFGKESG</sequence>
<keyword evidence="1" id="KW-0472">Membrane</keyword>
<keyword evidence="1" id="KW-0812">Transmembrane</keyword>
<gene>
    <name evidence="2" type="ORF">F8C90_08100</name>
</gene>
<evidence type="ECO:0000313" key="3">
    <source>
        <dbReference type="Proteomes" id="UP000468668"/>
    </source>
</evidence>
<proteinExistence type="predicted"/>
<dbReference type="EMBL" id="WAJR01000021">
    <property type="protein sequence ID" value="KAB1638782.1"/>
    <property type="molecule type" value="Genomic_DNA"/>
</dbReference>
<protein>
    <submittedName>
        <fullName evidence="2">Uncharacterized protein</fullName>
    </submittedName>
</protein>
<dbReference type="RefSeq" id="WP_158050018.1">
    <property type="nucleotide sequence ID" value="NZ_WAJR01000021.1"/>
</dbReference>
<feature type="transmembrane region" description="Helical" evidence="1">
    <location>
        <begin position="28"/>
        <end position="47"/>
    </location>
</feature>
<name>A0A6N6NMR8_9ACTN</name>
<dbReference type="Proteomes" id="UP000468668">
    <property type="component" value="Unassembled WGS sequence"/>
</dbReference>
<organism evidence="2 3">
    <name type="scientific">Ellagibacter isourolithinifaciens</name>
    <dbReference type="NCBI Taxonomy" id="2137581"/>
    <lineage>
        <taxon>Bacteria</taxon>
        <taxon>Bacillati</taxon>
        <taxon>Actinomycetota</taxon>
        <taxon>Coriobacteriia</taxon>
        <taxon>Eggerthellales</taxon>
        <taxon>Eggerthellaceae</taxon>
        <taxon>Ellagibacter</taxon>
    </lineage>
</organism>
<feature type="transmembrane region" description="Helical" evidence="1">
    <location>
        <begin position="168"/>
        <end position="191"/>
    </location>
</feature>
<evidence type="ECO:0000256" key="1">
    <source>
        <dbReference type="SAM" id="Phobius"/>
    </source>
</evidence>
<evidence type="ECO:0000313" key="2">
    <source>
        <dbReference type="EMBL" id="KAB1638782.1"/>
    </source>
</evidence>
<reference evidence="2 3" key="1">
    <citation type="submission" date="2019-09" db="EMBL/GenBank/DDBJ databases">
        <title>Whole genome shotgun sequencing (WGS) of Ellagibacter isourolithinifaciens DSM 104140(T) and Adlercreutzia muris DSM 29508(T).</title>
        <authorList>
            <person name="Stoll D.A."/>
            <person name="Danylec N."/>
            <person name="Huch M."/>
        </authorList>
    </citation>
    <scope>NUCLEOTIDE SEQUENCE [LARGE SCALE GENOMIC DNA]</scope>
    <source>
        <strain evidence="2 3">DSM 104140</strain>
    </source>
</reference>
<comment type="caution">
    <text evidence="2">The sequence shown here is derived from an EMBL/GenBank/DDBJ whole genome shotgun (WGS) entry which is preliminary data.</text>
</comment>
<keyword evidence="3" id="KW-1185">Reference proteome</keyword>
<accession>A0A6N6NMR8</accession>